<organism evidence="2 3">
    <name type="scientific">Vibrio splendidus</name>
    <dbReference type="NCBI Taxonomy" id="29497"/>
    <lineage>
        <taxon>Bacteria</taxon>
        <taxon>Pseudomonadati</taxon>
        <taxon>Pseudomonadota</taxon>
        <taxon>Gammaproteobacteria</taxon>
        <taxon>Vibrionales</taxon>
        <taxon>Vibrionaceae</taxon>
        <taxon>Vibrio</taxon>
    </lineage>
</organism>
<evidence type="ECO:0000313" key="3">
    <source>
        <dbReference type="Proteomes" id="UP000235330"/>
    </source>
</evidence>
<sequence>MLNKKPLLGLTAIAIFATSTAFAQPPGHKDDKTGDVVFSASVESQCGIEATEDKANLAFGESYNESHATVKLVSNKNSIKIRAEEIRLESFHGQIQKSDVHFQSTGTTEISQPAESWEAGVDITRDQIREDNNMNLFARVAVDESNLDASEDYEVKTKWKIECN</sequence>
<comment type="caution">
    <text evidence="2">The sequence shown here is derived from an EMBL/GenBank/DDBJ whole genome shotgun (WGS) entry which is preliminary data.</text>
</comment>
<evidence type="ECO:0000256" key="1">
    <source>
        <dbReference type="SAM" id="SignalP"/>
    </source>
</evidence>
<gene>
    <name evidence="2" type="ORF">BCU17_06200</name>
</gene>
<dbReference type="EMBL" id="MCWU01000079">
    <property type="protein sequence ID" value="PMJ61608.1"/>
    <property type="molecule type" value="Genomic_DNA"/>
</dbReference>
<dbReference type="Proteomes" id="UP000235330">
    <property type="component" value="Unassembled WGS sequence"/>
</dbReference>
<accession>A0A2N7F6Z9</accession>
<reference evidence="3" key="1">
    <citation type="submission" date="2016-07" db="EMBL/GenBank/DDBJ databases">
        <title>Nontailed viruses are major unrecognized killers of bacteria in the ocean.</title>
        <authorList>
            <person name="Kauffman K."/>
            <person name="Hussain F."/>
            <person name="Yang J."/>
            <person name="Arevalo P."/>
            <person name="Brown J."/>
            <person name="Cutler M."/>
            <person name="Kelly L."/>
            <person name="Polz M.F."/>
        </authorList>
    </citation>
    <scope>NUCLEOTIDE SEQUENCE [LARGE SCALE GENOMIC DNA]</scope>
    <source>
        <strain evidence="3">10N.261.55.E11</strain>
    </source>
</reference>
<proteinExistence type="predicted"/>
<protein>
    <submittedName>
        <fullName evidence="2">Uncharacterized protein</fullName>
    </submittedName>
</protein>
<name>A0A2N7F6Z9_VIBSP</name>
<feature type="chain" id="PRO_5014840797" evidence="1">
    <location>
        <begin position="24"/>
        <end position="164"/>
    </location>
</feature>
<dbReference type="RefSeq" id="WP_102517185.1">
    <property type="nucleotide sequence ID" value="NZ_CAWNSM010000079.1"/>
</dbReference>
<dbReference type="AlphaFoldDB" id="A0A2N7F6Z9"/>
<keyword evidence="1" id="KW-0732">Signal</keyword>
<feature type="signal peptide" evidence="1">
    <location>
        <begin position="1"/>
        <end position="23"/>
    </location>
</feature>
<evidence type="ECO:0000313" key="2">
    <source>
        <dbReference type="EMBL" id="PMJ61608.1"/>
    </source>
</evidence>